<evidence type="ECO:0000313" key="15">
    <source>
        <dbReference type="Proteomes" id="UP001321760"/>
    </source>
</evidence>
<evidence type="ECO:0000256" key="1">
    <source>
        <dbReference type="ARBA" id="ARBA00004173"/>
    </source>
</evidence>
<evidence type="ECO:0000256" key="6">
    <source>
        <dbReference type="ARBA" id="ARBA00022946"/>
    </source>
</evidence>
<feature type="compositionally biased region" description="Basic and acidic residues" evidence="12">
    <location>
        <begin position="615"/>
        <end position="625"/>
    </location>
</feature>
<dbReference type="NCBIfam" id="TIGR00231">
    <property type="entry name" value="small_GTP"/>
    <property type="match status" value="1"/>
</dbReference>
<feature type="compositionally biased region" description="Polar residues" evidence="12">
    <location>
        <begin position="231"/>
        <end position="249"/>
    </location>
</feature>
<feature type="region of interest" description="Disordered" evidence="12">
    <location>
        <begin position="71"/>
        <end position="103"/>
    </location>
</feature>
<feature type="region of interest" description="Disordered" evidence="12">
    <location>
        <begin position="153"/>
        <end position="278"/>
    </location>
</feature>
<evidence type="ECO:0000256" key="11">
    <source>
        <dbReference type="SAM" id="Coils"/>
    </source>
</evidence>
<protein>
    <recommendedName>
        <fullName evidence="10">Translation initiation factor IF-2, mitochondrial</fullName>
    </recommendedName>
</protein>
<keyword evidence="8" id="KW-0342">GTP-binding</keyword>
<dbReference type="GO" id="GO:0003924">
    <property type="term" value="F:GTPase activity"/>
    <property type="evidence" value="ECO:0007669"/>
    <property type="project" value="InterPro"/>
</dbReference>
<dbReference type="InterPro" id="IPR053905">
    <property type="entry name" value="EF-G-like_DII"/>
</dbReference>
<dbReference type="NCBIfam" id="TIGR00487">
    <property type="entry name" value="IF-2"/>
    <property type="match status" value="1"/>
</dbReference>
<dbReference type="SUPFAM" id="SSF50447">
    <property type="entry name" value="Translation proteins"/>
    <property type="match status" value="2"/>
</dbReference>
<dbReference type="Proteomes" id="UP001321760">
    <property type="component" value="Unassembled WGS sequence"/>
</dbReference>
<name>A0AAV9GBP3_9PEZI</name>
<feature type="compositionally biased region" description="Polar residues" evidence="12">
    <location>
        <begin position="261"/>
        <end position="278"/>
    </location>
</feature>
<feature type="domain" description="Tr-type G" evidence="13">
    <location>
        <begin position="762"/>
        <end position="934"/>
    </location>
</feature>
<dbReference type="FunFam" id="3.40.50.300:FF:000019">
    <property type="entry name" value="Translation initiation factor IF-2"/>
    <property type="match status" value="1"/>
</dbReference>
<evidence type="ECO:0000256" key="8">
    <source>
        <dbReference type="ARBA" id="ARBA00023134"/>
    </source>
</evidence>
<accession>A0AAV9GBP3</accession>
<dbReference type="GO" id="GO:0005739">
    <property type="term" value="C:mitochondrion"/>
    <property type="evidence" value="ECO:0007669"/>
    <property type="project" value="UniProtKB-SubCell"/>
</dbReference>
<dbReference type="FunFam" id="2.40.30.10:FF:000008">
    <property type="entry name" value="Translation initiation factor IF-2"/>
    <property type="match status" value="1"/>
</dbReference>
<keyword evidence="6" id="KW-0809">Transit peptide</keyword>
<feature type="compositionally biased region" description="Polar residues" evidence="12">
    <location>
        <begin position="90"/>
        <end position="100"/>
    </location>
</feature>
<dbReference type="InterPro" id="IPR015760">
    <property type="entry name" value="TIF_IF2"/>
</dbReference>
<dbReference type="GO" id="GO:0005525">
    <property type="term" value="F:GTP binding"/>
    <property type="evidence" value="ECO:0007669"/>
    <property type="project" value="UniProtKB-KW"/>
</dbReference>
<evidence type="ECO:0000256" key="9">
    <source>
        <dbReference type="ARBA" id="ARBA00025162"/>
    </source>
</evidence>
<dbReference type="SUPFAM" id="SSF52156">
    <property type="entry name" value="Initiation factor IF2/eIF5b, domain 3"/>
    <property type="match status" value="1"/>
</dbReference>
<dbReference type="InterPro" id="IPR000178">
    <property type="entry name" value="TF_IF2_bacterial-like"/>
</dbReference>
<dbReference type="FunFam" id="3.40.50.10050:FF:000001">
    <property type="entry name" value="Translation initiation factor IF-2"/>
    <property type="match status" value="1"/>
</dbReference>
<dbReference type="PROSITE" id="PS51722">
    <property type="entry name" value="G_TR_2"/>
    <property type="match status" value="1"/>
</dbReference>
<keyword evidence="15" id="KW-1185">Reference proteome</keyword>
<dbReference type="Pfam" id="PF04760">
    <property type="entry name" value="IF2_N"/>
    <property type="match status" value="1"/>
</dbReference>
<dbReference type="EMBL" id="MU865969">
    <property type="protein sequence ID" value="KAK4445036.1"/>
    <property type="molecule type" value="Genomic_DNA"/>
</dbReference>
<feature type="compositionally biased region" description="Acidic residues" evidence="12">
    <location>
        <begin position="641"/>
        <end position="651"/>
    </location>
</feature>
<comment type="similarity">
    <text evidence="2">Belongs to the TRAFAC class translation factor GTPase superfamily. Classic translation factor GTPase family. IF-2 subfamily.</text>
</comment>
<evidence type="ECO:0000256" key="12">
    <source>
        <dbReference type="SAM" id="MobiDB-lite"/>
    </source>
</evidence>
<feature type="compositionally biased region" description="Basic and acidic residues" evidence="12">
    <location>
        <begin position="71"/>
        <end position="88"/>
    </location>
</feature>
<dbReference type="PANTHER" id="PTHR43381:SF20">
    <property type="entry name" value="TRANSLATION INITIATION FACTOR IF-2, MITOCHONDRIAL"/>
    <property type="match status" value="1"/>
</dbReference>
<dbReference type="InterPro" id="IPR036925">
    <property type="entry name" value="TIF_IF2_dom3_sf"/>
</dbReference>
<organism evidence="14 15">
    <name type="scientific">Podospora aff. communis PSN243</name>
    <dbReference type="NCBI Taxonomy" id="3040156"/>
    <lineage>
        <taxon>Eukaryota</taxon>
        <taxon>Fungi</taxon>
        <taxon>Dikarya</taxon>
        <taxon>Ascomycota</taxon>
        <taxon>Pezizomycotina</taxon>
        <taxon>Sordariomycetes</taxon>
        <taxon>Sordariomycetidae</taxon>
        <taxon>Sordariales</taxon>
        <taxon>Podosporaceae</taxon>
        <taxon>Podospora</taxon>
    </lineage>
</organism>
<dbReference type="GO" id="GO:0003743">
    <property type="term" value="F:translation initiation factor activity"/>
    <property type="evidence" value="ECO:0007669"/>
    <property type="project" value="UniProtKB-KW"/>
</dbReference>
<comment type="subcellular location">
    <subcellularLocation>
        <location evidence="1">Mitochondrion</location>
    </subcellularLocation>
</comment>
<dbReference type="SUPFAM" id="SSF52540">
    <property type="entry name" value="P-loop containing nucleoside triphosphate hydrolases"/>
    <property type="match status" value="1"/>
</dbReference>
<dbReference type="Gene3D" id="2.40.30.10">
    <property type="entry name" value="Translation factors"/>
    <property type="match status" value="2"/>
</dbReference>
<keyword evidence="5" id="KW-0648">Protein biosynthesis</keyword>
<feature type="compositionally biased region" description="Low complexity" evidence="12">
    <location>
        <begin position="484"/>
        <end position="496"/>
    </location>
</feature>
<dbReference type="Pfam" id="PF22042">
    <property type="entry name" value="EF-G_D2"/>
    <property type="match status" value="1"/>
</dbReference>
<reference evidence="14" key="2">
    <citation type="submission" date="2023-05" db="EMBL/GenBank/DDBJ databases">
        <authorList>
            <consortium name="Lawrence Berkeley National Laboratory"/>
            <person name="Steindorff A."/>
            <person name="Hensen N."/>
            <person name="Bonometti L."/>
            <person name="Westerberg I."/>
            <person name="Brannstrom I.O."/>
            <person name="Guillou S."/>
            <person name="Cros-Aarteil S."/>
            <person name="Calhoun S."/>
            <person name="Haridas S."/>
            <person name="Kuo A."/>
            <person name="Mondo S."/>
            <person name="Pangilinan J."/>
            <person name="Riley R."/>
            <person name="Labutti K."/>
            <person name="Andreopoulos B."/>
            <person name="Lipzen A."/>
            <person name="Chen C."/>
            <person name="Yanf M."/>
            <person name="Daum C."/>
            <person name="Ng V."/>
            <person name="Clum A."/>
            <person name="Ohm R."/>
            <person name="Martin F."/>
            <person name="Silar P."/>
            <person name="Natvig D."/>
            <person name="Lalanne C."/>
            <person name="Gautier V."/>
            <person name="Ament-Velasquez S.L."/>
            <person name="Kruys A."/>
            <person name="Hutchinson M.I."/>
            <person name="Powell A.J."/>
            <person name="Barry K."/>
            <person name="Miller A.N."/>
            <person name="Grigoriev I.V."/>
            <person name="Debuchy R."/>
            <person name="Gladieux P."/>
            <person name="Thoren M.H."/>
            <person name="Johannesson H."/>
        </authorList>
    </citation>
    <scope>NUCLEOTIDE SEQUENCE</scope>
    <source>
        <strain evidence="14">PSN243</strain>
    </source>
</reference>
<dbReference type="PROSITE" id="PS01176">
    <property type="entry name" value="IF2"/>
    <property type="match status" value="1"/>
</dbReference>
<keyword evidence="11" id="KW-0175">Coiled coil</keyword>
<evidence type="ECO:0000256" key="5">
    <source>
        <dbReference type="ARBA" id="ARBA00022917"/>
    </source>
</evidence>
<dbReference type="InterPro" id="IPR009000">
    <property type="entry name" value="Transl_B-barrel_sf"/>
</dbReference>
<gene>
    <name evidence="14" type="ORF">QBC34DRAFT_413747</name>
</gene>
<evidence type="ECO:0000256" key="2">
    <source>
        <dbReference type="ARBA" id="ARBA00007733"/>
    </source>
</evidence>
<dbReference type="Gene3D" id="3.40.50.300">
    <property type="entry name" value="P-loop containing nucleotide triphosphate hydrolases"/>
    <property type="match status" value="1"/>
</dbReference>
<feature type="region of interest" description="Disordered" evidence="12">
    <location>
        <begin position="531"/>
        <end position="666"/>
    </location>
</feature>
<dbReference type="InterPro" id="IPR000795">
    <property type="entry name" value="T_Tr_GTP-bd_dom"/>
</dbReference>
<keyword evidence="4" id="KW-0547">Nucleotide-binding</keyword>
<dbReference type="Gene3D" id="3.40.50.10050">
    <property type="entry name" value="Translation initiation factor IF- 2, domain 3"/>
    <property type="match status" value="1"/>
</dbReference>
<dbReference type="HAMAP" id="MF_00100_B">
    <property type="entry name" value="IF_2_B"/>
    <property type="match status" value="1"/>
</dbReference>
<dbReference type="PANTHER" id="PTHR43381">
    <property type="entry name" value="TRANSLATION INITIATION FACTOR IF-2-RELATED"/>
    <property type="match status" value="1"/>
</dbReference>
<evidence type="ECO:0000259" key="13">
    <source>
        <dbReference type="PROSITE" id="PS51722"/>
    </source>
</evidence>
<dbReference type="InterPro" id="IPR006847">
    <property type="entry name" value="IF2_N"/>
</dbReference>
<feature type="compositionally biased region" description="Low complexity" evidence="12">
    <location>
        <begin position="221"/>
        <end position="230"/>
    </location>
</feature>
<evidence type="ECO:0000256" key="10">
    <source>
        <dbReference type="ARBA" id="ARBA00044200"/>
    </source>
</evidence>
<feature type="coiled-coil region" evidence="11">
    <location>
        <begin position="1026"/>
        <end position="1065"/>
    </location>
</feature>
<sequence>MIRGGLWQKQKRPSLCVVRWNQRYIPILVLRAYSSPGWGSAPAFAKPAFAPAITSTGNTLLPHEIEARERAARLHEQEEQKRAAHERTQPAASKQATTNGKRVAPLSFDGPGAEFSLEPPRHSAYEAKPTGRRTSGHDINPPQLRPAEALLRASRKAAGTSTVPSRAWPANGSQRSSIAEGKLPIPRPSLRALRSDPTAFNRAQPARDGIRGASGAPTDHSSSQQASSQATFTPGANVASTSTAPQAVNTDLPHRPGSPAAPTSKQTGWGSRPVFSQPTFAPLSSLDALLPHEREARDRATRQAQQEKTTERVLESVDGLPLEVPFSGFGPKVRARQSPQGRPELPLRGFFHKELRETFGLPKTNPSSRPLEGAADQVWGQLRRKLDSTRPAEKTFSAGPTDFWEAAKNKYPSGFPDIGEPSPGRPAVASRALPPVASRRSPPVTSGSPATNPQEDPWAKLEAALLKPSGPRGLEPTSKLSSERPAVAPRRTPPVASGTPATASNEDPWAKLEASIYDAKAASSSKPLKSFFDAEAAKPPPQPRHLETSESTWASGAQGSVNAEEGVSEPQSGWAVRHAVVSRDPTLSWSEESGERDESSSGRLRRRTPAEVQEDDRQARAERQARARKRSRSDNFRGRDEEFDNDDDGESYQEKRRRRLERKAEKERAKQEALLAAGPIPILLPEFISVANLGVALGVKQDIFVSQLEELGFEDITKESILTGETAALVAQEYGFDPTVEIGEEEDLKPRPPPEDPSSLPLRPPVVTIMGHVDHGKTTLLDYLRKSSIVSQEHGGITQHIGAFSVNLSSGKPITFLDTPGHAAFLTMRQRGANVTDMIILVVAADDSVKPQTLEALKHARGAKVPIIVAINKVDKDSANIDRVKSDLAANGVEIEDFGGDVQVVCVSGKTGQGMSDLEDSILTLSEMLDIRAETDGMAEGWVLESSIKPIGRVATVLVKRGTLRTGDHIVAGRVSAKIRVLRNEAGVEVDEAPPGTAVEILGWKEPPDAGDQVLQAPNEDRAKTAARYRQELKDREANIAQQAQQDLERREKALAEELANADEEAGADEPVRTGPKIVNFTVKGDVHGSVEAVCASVLEIGSNEVRPRVLQSATGQITESDVEHAAISGSTILNFNNPIPGNIKRMAEEAGVKILDHNVIYHLAEAVRDKLSEYLTPILSTRVTGEAEILQVFPINIKGRVYRNVAGCRVRNGAMVRNTKVRVLRDGEVIFEGNVSSLKHGKRDMPEIKKGSECGISFSDEWSDFQQGDQIQAIEEFKEKQHL</sequence>
<comment type="function">
    <text evidence="9">One of the essential components for the initiation of protein synthesis. Protects formylmethionyl-tRNA from spontaneous hydrolysis and promotes its binding to the 30S ribosomal subunits. Also involved in the hydrolysis of GTP during the formation of the 70S ribosomal complex.</text>
</comment>
<evidence type="ECO:0000256" key="7">
    <source>
        <dbReference type="ARBA" id="ARBA00023128"/>
    </source>
</evidence>
<evidence type="ECO:0000256" key="4">
    <source>
        <dbReference type="ARBA" id="ARBA00022741"/>
    </source>
</evidence>
<evidence type="ECO:0000313" key="14">
    <source>
        <dbReference type="EMBL" id="KAK4445036.1"/>
    </source>
</evidence>
<dbReference type="InterPro" id="IPR027417">
    <property type="entry name" value="P-loop_NTPase"/>
</dbReference>
<proteinExistence type="inferred from homology"/>
<dbReference type="InterPro" id="IPR044145">
    <property type="entry name" value="IF2_II"/>
</dbReference>
<feature type="compositionally biased region" description="Polar residues" evidence="12">
    <location>
        <begin position="443"/>
        <end position="454"/>
    </location>
</feature>
<feature type="region of interest" description="Disordered" evidence="12">
    <location>
        <begin position="414"/>
        <end position="509"/>
    </location>
</feature>
<dbReference type="CDD" id="cd01887">
    <property type="entry name" value="IF2_eIF5B"/>
    <property type="match status" value="1"/>
</dbReference>
<dbReference type="InterPro" id="IPR023115">
    <property type="entry name" value="TIF_IF2_dom3"/>
</dbReference>
<feature type="region of interest" description="Disordered" evidence="12">
    <location>
        <begin position="124"/>
        <end position="143"/>
    </location>
</feature>
<dbReference type="Pfam" id="PF00009">
    <property type="entry name" value="GTP_EFTU"/>
    <property type="match status" value="1"/>
</dbReference>
<evidence type="ECO:0000256" key="3">
    <source>
        <dbReference type="ARBA" id="ARBA00022540"/>
    </source>
</evidence>
<keyword evidence="7" id="KW-0496">Mitochondrion</keyword>
<keyword evidence="3" id="KW-0396">Initiation factor</keyword>
<dbReference type="Pfam" id="PF11987">
    <property type="entry name" value="IF-2"/>
    <property type="match status" value="1"/>
</dbReference>
<reference evidence="14" key="1">
    <citation type="journal article" date="2023" name="Mol. Phylogenet. Evol.">
        <title>Genome-scale phylogeny and comparative genomics of the fungal order Sordariales.</title>
        <authorList>
            <person name="Hensen N."/>
            <person name="Bonometti L."/>
            <person name="Westerberg I."/>
            <person name="Brannstrom I.O."/>
            <person name="Guillou S."/>
            <person name="Cros-Aarteil S."/>
            <person name="Calhoun S."/>
            <person name="Haridas S."/>
            <person name="Kuo A."/>
            <person name="Mondo S."/>
            <person name="Pangilinan J."/>
            <person name="Riley R."/>
            <person name="LaButti K."/>
            <person name="Andreopoulos B."/>
            <person name="Lipzen A."/>
            <person name="Chen C."/>
            <person name="Yan M."/>
            <person name="Daum C."/>
            <person name="Ng V."/>
            <person name="Clum A."/>
            <person name="Steindorff A."/>
            <person name="Ohm R.A."/>
            <person name="Martin F."/>
            <person name="Silar P."/>
            <person name="Natvig D.O."/>
            <person name="Lalanne C."/>
            <person name="Gautier V."/>
            <person name="Ament-Velasquez S.L."/>
            <person name="Kruys A."/>
            <person name="Hutchinson M.I."/>
            <person name="Powell A.J."/>
            <person name="Barry K."/>
            <person name="Miller A.N."/>
            <person name="Grigoriev I.V."/>
            <person name="Debuchy R."/>
            <person name="Gladieux P."/>
            <person name="Hiltunen Thoren M."/>
            <person name="Johannesson H."/>
        </authorList>
    </citation>
    <scope>NUCLEOTIDE SEQUENCE</scope>
    <source>
        <strain evidence="14">PSN243</strain>
    </source>
</reference>
<dbReference type="CDD" id="cd03692">
    <property type="entry name" value="mtIF2_IVc"/>
    <property type="match status" value="1"/>
</dbReference>
<dbReference type="CDD" id="cd03702">
    <property type="entry name" value="IF2_mtIF2_II"/>
    <property type="match status" value="1"/>
</dbReference>
<dbReference type="InterPro" id="IPR005225">
    <property type="entry name" value="Small_GTP-bd"/>
</dbReference>
<comment type="caution">
    <text evidence="14">The sequence shown here is derived from an EMBL/GenBank/DDBJ whole genome shotgun (WGS) entry which is preliminary data.</text>
</comment>
<feature type="compositionally biased region" description="Polar residues" evidence="12">
    <location>
        <begin position="549"/>
        <end position="561"/>
    </location>
</feature>